<evidence type="ECO:0000256" key="2">
    <source>
        <dbReference type="SAM" id="Phobius"/>
    </source>
</evidence>
<evidence type="ECO:0000256" key="1">
    <source>
        <dbReference type="SAM" id="MobiDB-lite"/>
    </source>
</evidence>
<keyword evidence="2" id="KW-0472">Membrane</keyword>
<name>A0A382ZCM2_9ZZZZ</name>
<accession>A0A382ZCM2</accession>
<reference evidence="3" key="1">
    <citation type="submission" date="2018-05" db="EMBL/GenBank/DDBJ databases">
        <authorList>
            <person name="Lanie J.A."/>
            <person name="Ng W.-L."/>
            <person name="Kazmierczak K.M."/>
            <person name="Andrzejewski T.M."/>
            <person name="Davidsen T.M."/>
            <person name="Wayne K.J."/>
            <person name="Tettelin H."/>
            <person name="Glass J.I."/>
            <person name="Rusch D."/>
            <person name="Podicherti R."/>
            <person name="Tsui H.-C.T."/>
            <person name="Winkler M.E."/>
        </authorList>
    </citation>
    <scope>NUCLEOTIDE SEQUENCE</scope>
</reference>
<evidence type="ECO:0000313" key="3">
    <source>
        <dbReference type="EMBL" id="SVD92969.1"/>
    </source>
</evidence>
<gene>
    <name evidence="3" type="ORF">METZ01_LOCUS445823</name>
</gene>
<keyword evidence="2" id="KW-1133">Transmembrane helix</keyword>
<proteinExistence type="predicted"/>
<organism evidence="3">
    <name type="scientific">marine metagenome</name>
    <dbReference type="NCBI Taxonomy" id="408172"/>
    <lineage>
        <taxon>unclassified sequences</taxon>
        <taxon>metagenomes</taxon>
        <taxon>ecological metagenomes</taxon>
    </lineage>
</organism>
<sequence length="64" mass="6743">NLWVVLPLTYGVELGAIGLAVDFIVPGQRRLTLYQAAGTNSVQRGSFGGPGPSTPMTLAASIRW</sequence>
<dbReference type="EMBL" id="UINC01182641">
    <property type="protein sequence ID" value="SVD92969.1"/>
    <property type="molecule type" value="Genomic_DNA"/>
</dbReference>
<feature type="region of interest" description="Disordered" evidence="1">
    <location>
        <begin position="44"/>
        <end position="64"/>
    </location>
</feature>
<protein>
    <submittedName>
        <fullName evidence="3">Uncharacterized protein</fullName>
    </submittedName>
</protein>
<feature type="transmembrane region" description="Helical" evidence="2">
    <location>
        <begin position="6"/>
        <end position="25"/>
    </location>
</feature>
<feature type="non-terminal residue" evidence="3">
    <location>
        <position position="1"/>
    </location>
</feature>
<keyword evidence="2" id="KW-0812">Transmembrane</keyword>
<dbReference type="AlphaFoldDB" id="A0A382ZCM2"/>